<dbReference type="RefSeq" id="WP_228352127.1">
    <property type="nucleotide sequence ID" value="NZ_JACEGA010000001.1"/>
</dbReference>
<comment type="caution">
    <text evidence="1">The sequence shown here is derived from an EMBL/GenBank/DDBJ whole genome shotgun (WGS) entry which is preliminary data.</text>
</comment>
<reference evidence="1 2" key="1">
    <citation type="submission" date="2020-07" db="EMBL/GenBank/DDBJ databases">
        <title>Characterization and genome sequencing of isolate MD1, a novel member within the family Lachnospiraceae.</title>
        <authorList>
            <person name="Rettenmaier R."/>
            <person name="Di Bello L."/>
            <person name="Zinser C."/>
            <person name="Scheitz K."/>
            <person name="Liebl W."/>
            <person name="Zverlov V."/>
        </authorList>
    </citation>
    <scope>NUCLEOTIDE SEQUENCE [LARGE SCALE GENOMIC DNA]</scope>
    <source>
        <strain evidence="1 2">MD1</strain>
    </source>
</reference>
<keyword evidence="2" id="KW-1185">Reference proteome</keyword>
<protein>
    <submittedName>
        <fullName evidence="1">Uncharacterized protein</fullName>
    </submittedName>
</protein>
<dbReference type="Proteomes" id="UP000574276">
    <property type="component" value="Unassembled WGS sequence"/>
</dbReference>
<proteinExistence type="predicted"/>
<gene>
    <name evidence="1" type="ORF">H0486_05875</name>
</gene>
<accession>A0A839JXK4</accession>
<evidence type="ECO:0000313" key="1">
    <source>
        <dbReference type="EMBL" id="MBB2182403.1"/>
    </source>
</evidence>
<organism evidence="1 2">
    <name type="scientific">Variimorphobacter saccharofermentans</name>
    <dbReference type="NCBI Taxonomy" id="2755051"/>
    <lineage>
        <taxon>Bacteria</taxon>
        <taxon>Bacillati</taxon>
        <taxon>Bacillota</taxon>
        <taxon>Clostridia</taxon>
        <taxon>Lachnospirales</taxon>
        <taxon>Lachnospiraceae</taxon>
        <taxon>Variimorphobacter</taxon>
    </lineage>
</organism>
<dbReference type="AlphaFoldDB" id="A0A839JXK4"/>
<sequence length="68" mass="8004">MVDNNFIIQRIRSMYLEYGVNTAFLDALDDEHIIKGMKGVLAELDVNKNRNYEPEDIKFIQEVYSLFC</sequence>
<name>A0A839JXK4_9FIRM</name>
<dbReference type="EMBL" id="JACEGA010000001">
    <property type="protein sequence ID" value="MBB2182403.1"/>
    <property type="molecule type" value="Genomic_DNA"/>
</dbReference>
<evidence type="ECO:0000313" key="2">
    <source>
        <dbReference type="Proteomes" id="UP000574276"/>
    </source>
</evidence>